<evidence type="ECO:0000256" key="1">
    <source>
        <dbReference type="SAM" id="MobiDB-lite"/>
    </source>
</evidence>
<feature type="region of interest" description="Disordered" evidence="1">
    <location>
        <begin position="1"/>
        <end position="24"/>
    </location>
</feature>
<organism evidence="2 3">
    <name type="scientific">Ensete ventricosum</name>
    <name type="common">Abyssinian banana</name>
    <name type="synonym">Musa ensete</name>
    <dbReference type="NCBI Taxonomy" id="4639"/>
    <lineage>
        <taxon>Eukaryota</taxon>
        <taxon>Viridiplantae</taxon>
        <taxon>Streptophyta</taxon>
        <taxon>Embryophyta</taxon>
        <taxon>Tracheophyta</taxon>
        <taxon>Spermatophyta</taxon>
        <taxon>Magnoliopsida</taxon>
        <taxon>Liliopsida</taxon>
        <taxon>Zingiberales</taxon>
        <taxon>Musaceae</taxon>
        <taxon>Ensete</taxon>
    </lineage>
</organism>
<proteinExistence type="predicted"/>
<protein>
    <submittedName>
        <fullName evidence="2">Uncharacterized protein</fullName>
    </submittedName>
</protein>
<evidence type="ECO:0000313" key="2">
    <source>
        <dbReference type="EMBL" id="KAJ8504431.1"/>
    </source>
</evidence>
<keyword evidence="3" id="KW-1185">Reference proteome</keyword>
<dbReference type="Proteomes" id="UP001222027">
    <property type="component" value="Unassembled WGS sequence"/>
</dbReference>
<accession>A0AAV8Q2H2</accession>
<gene>
    <name evidence="2" type="ORF">OPV22_005317</name>
</gene>
<name>A0AAV8Q2H2_ENSVE</name>
<reference evidence="2 3" key="1">
    <citation type="submission" date="2022-12" db="EMBL/GenBank/DDBJ databases">
        <title>Chromosome-scale assembly of the Ensete ventricosum genome.</title>
        <authorList>
            <person name="Dussert Y."/>
            <person name="Stocks J."/>
            <person name="Wendawek A."/>
            <person name="Woldeyes F."/>
            <person name="Nichols R.A."/>
            <person name="Borrell J.S."/>
        </authorList>
    </citation>
    <scope>NUCLEOTIDE SEQUENCE [LARGE SCALE GENOMIC DNA]</scope>
    <source>
        <strain evidence="3">cv. Maze</strain>
        <tissue evidence="2">Seeds</tissue>
    </source>
</reference>
<comment type="caution">
    <text evidence="2">The sequence shown here is derived from an EMBL/GenBank/DDBJ whole genome shotgun (WGS) entry which is preliminary data.</text>
</comment>
<dbReference type="AlphaFoldDB" id="A0AAV8Q2H2"/>
<evidence type="ECO:0000313" key="3">
    <source>
        <dbReference type="Proteomes" id="UP001222027"/>
    </source>
</evidence>
<sequence>MGSDVKPAPNPAGGLPGEARGASRIVGSPQVPGLLLSSSSNLDVFMEVKLFSDERCPTSSELCIRR</sequence>
<dbReference type="EMBL" id="JAQQAF010000002">
    <property type="protein sequence ID" value="KAJ8504431.1"/>
    <property type="molecule type" value="Genomic_DNA"/>
</dbReference>